<keyword evidence="3" id="KW-1185">Reference proteome</keyword>
<proteinExistence type="predicted"/>
<dbReference type="RefSeq" id="WP_126701599.1">
    <property type="nucleotide sequence ID" value="NZ_RWKW01000081.1"/>
</dbReference>
<dbReference type="GO" id="GO:0051996">
    <property type="term" value="F:squalene synthase [NAD(P)H] activity"/>
    <property type="evidence" value="ECO:0007669"/>
    <property type="project" value="InterPro"/>
</dbReference>
<dbReference type="CDD" id="cd00683">
    <property type="entry name" value="Trans_IPPS_HH"/>
    <property type="match status" value="1"/>
</dbReference>
<organism evidence="2 3">
    <name type="scientific">Aquibium carbonis</name>
    <dbReference type="NCBI Taxonomy" id="2495581"/>
    <lineage>
        <taxon>Bacteria</taxon>
        <taxon>Pseudomonadati</taxon>
        <taxon>Pseudomonadota</taxon>
        <taxon>Alphaproteobacteria</taxon>
        <taxon>Hyphomicrobiales</taxon>
        <taxon>Phyllobacteriaceae</taxon>
        <taxon>Aquibium</taxon>
    </lineage>
</organism>
<dbReference type="Proteomes" id="UP000278398">
    <property type="component" value="Unassembled WGS sequence"/>
</dbReference>
<dbReference type="InterPro" id="IPR033904">
    <property type="entry name" value="Trans_IPPS_HH"/>
</dbReference>
<sequence>MPAPSFTRLYSTPADCAACRHAIRQGSKSFHLASLLLPVELREPAYAIYAFCRMADDRIDREDGGLRAVEEMAELLDRVYAGNPGENTIERAFADVVAAFGIPRAIPDALLEGLAWDAQGRRYETVADLRAYAMRVAGSVGVMMTLIMDRRQPAVLARACDLGVAMQFTNICRDIGEDAAAGRLYLPLERMAAHGVDPRHFLRQPAYSDGVRSVALELLSEAERLYDSALAGIAALPASGRLGIAAARLLYREIGRGVVHGTDPVARRSVVTRPRKLALIAEAISQRYPDTSPSAWPALPEARGMIRAVMASPQRARSRGTPPWWQVEARTTRMLELLHSFQRSPAERLGELRETHGRRS</sequence>
<dbReference type="InterPro" id="IPR044843">
    <property type="entry name" value="Trans_IPPS_bact-type"/>
</dbReference>
<dbReference type="SFLD" id="SFLDS00005">
    <property type="entry name" value="Isoprenoid_Synthase_Type_I"/>
    <property type="match status" value="1"/>
</dbReference>
<evidence type="ECO:0000256" key="1">
    <source>
        <dbReference type="ARBA" id="ARBA00022679"/>
    </source>
</evidence>
<dbReference type="GO" id="GO:0004311">
    <property type="term" value="F:geranylgeranyl diphosphate synthase activity"/>
    <property type="evidence" value="ECO:0007669"/>
    <property type="project" value="InterPro"/>
</dbReference>
<dbReference type="SUPFAM" id="SSF48576">
    <property type="entry name" value="Terpenoid synthases"/>
    <property type="match status" value="1"/>
</dbReference>
<dbReference type="OrthoDB" id="9807580at2"/>
<dbReference type="AlphaFoldDB" id="A0A3S0AQJ0"/>
<dbReference type="PROSITE" id="PS01045">
    <property type="entry name" value="SQUALEN_PHYTOEN_SYN_2"/>
    <property type="match status" value="1"/>
</dbReference>
<reference evidence="2 3" key="1">
    <citation type="submission" date="2018-12" db="EMBL/GenBank/DDBJ databases">
        <title>Mesorhizobium carbonis sp. nov., isolated from coal mine water.</title>
        <authorList>
            <person name="Xin W."/>
            <person name="Xu Z."/>
            <person name="Xiang F."/>
            <person name="Zhang J."/>
            <person name="Xi L."/>
            <person name="Liu J."/>
        </authorList>
    </citation>
    <scope>NUCLEOTIDE SEQUENCE [LARGE SCALE GENOMIC DNA]</scope>
    <source>
        <strain evidence="2 3">B2.3</strain>
    </source>
</reference>
<name>A0A3S0AQJ0_9HYPH</name>
<evidence type="ECO:0000313" key="2">
    <source>
        <dbReference type="EMBL" id="RST84702.1"/>
    </source>
</evidence>
<comment type="caution">
    <text evidence="2">The sequence shown here is derived from an EMBL/GenBank/DDBJ whole genome shotgun (WGS) entry which is preliminary data.</text>
</comment>
<dbReference type="SFLD" id="SFLDG01212">
    <property type="entry name" value="Phytoene_synthase_like"/>
    <property type="match status" value="1"/>
</dbReference>
<dbReference type="EMBL" id="RWKW01000081">
    <property type="protein sequence ID" value="RST84702.1"/>
    <property type="molecule type" value="Genomic_DNA"/>
</dbReference>
<dbReference type="GO" id="GO:0016117">
    <property type="term" value="P:carotenoid biosynthetic process"/>
    <property type="evidence" value="ECO:0007669"/>
    <property type="project" value="UniProtKB-ARBA"/>
</dbReference>
<dbReference type="InterPro" id="IPR008949">
    <property type="entry name" value="Isoprenoid_synthase_dom_sf"/>
</dbReference>
<dbReference type="PANTHER" id="PTHR31480">
    <property type="entry name" value="BIFUNCTIONAL LYCOPENE CYCLASE/PHYTOENE SYNTHASE"/>
    <property type="match status" value="1"/>
</dbReference>
<keyword evidence="1" id="KW-0808">Transferase</keyword>
<dbReference type="Pfam" id="PF00494">
    <property type="entry name" value="SQS_PSY"/>
    <property type="match status" value="1"/>
</dbReference>
<dbReference type="Gene3D" id="1.10.600.10">
    <property type="entry name" value="Farnesyl Diphosphate Synthase"/>
    <property type="match status" value="1"/>
</dbReference>
<gene>
    <name evidence="2" type="ORF">EJC49_19455</name>
</gene>
<dbReference type="SFLD" id="SFLDG01018">
    <property type="entry name" value="Squalene/Phytoene_Synthase_Lik"/>
    <property type="match status" value="1"/>
</dbReference>
<evidence type="ECO:0000313" key="3">
    <source>
        <dbReference type="Proteomes" id="UP000278398"/>
    </source>
</evidence>
<accession>A0A3S0AQJ0</accession>
<protein>
    <submittedName>
        <fullName evidence="2">Phytoene/squalene synthase family protein</fullName>
    </submittedName>
</protein>
<dbReference type="InterPro" id="IPR002060">
    <property type="entry name" value="Squ/phyt_synthse"/>
</dbReference>
<dbReference type="InterPro" id="IPR019845">
    <property type="entry name" value="Squalene/phytoene_synthase_CS"/>
</dbReference>